<organism evidence="2 3">
    <name type="scientific">Candidatus Giovannonibacteria bacterium GW2011_GWA2_53_7</name>
    <dbReference type="NCBI Taxonomy" id="1618650"/>
    <lineage>
        <taxon>Bacteria</taxon>
        <taxon>Candidatus Giovannoniibacteriota</taxon>
    </lineage>
</organism>
<sequence length="986" mass="111789">MQKGQEVSGFGRGRSIDQSKRFREEMQEAEVERTGEAREVLEIEGGVRQLEVAIGTINEDDRGRDWAVTYAPIVENVDQKFLADIRFWEQVFTRFESEISPVGMFAALPSQIQADVEIQQFFFSRPHFNTAYLPRAVMEKVEPELIVDRWISLGVDEHTFTHAPWKHFHREQKCKFVNDAIKNNLSIAVVDAHRNEFRDAVPPDEWNQIARGHYTQDPLSVLRVVQDDLDRLLELFAKQEIRRILEQPQPHEEREAYLRLSLPILRALEFSEEAVRVWKEGIEESAYLASGFGGFEKMTPDDRAWVISLIPKRADGYDEGYQDFIRRNLPKLIQQLPPSAVSRNLSDLGSMFQPWELPAKDVADGIIRPTLENQGASAFRTFQLFSNWIDCFDAGSIKYLDLICPDKDSAKILRQIMNKTGARFQDFMSFYTDVRFGKGRDGELKGPVPQLVREENLIPYIDAKLPWSPTLFSEFEEHIASGRSTKDVAREMTQEVTQQVKDIQEGEWPEGGLDDYKLGLLSHVFPPALGVSREEYARLVRRREDRQSDVPFEWTSFQGEEISFPLGKWELVEGEQFEIAPWNRLSEVIAEVNSKKVVAEDKEQAEPNEILMGPSQVVEVGRAMVRILSESSTTSTKTALRDGYALFVGRGGAKLPEFVSGQEDATRLFEWSKDSLRDIVDVALRAYQQVDPALFEQEVAQATRREITPKAKKSIIKSVVGLLKNPRLADEQKGERIRAVLKDAGVKFEGDVYEQVRLSVTNIRDDVVLEKATATVVDQLLAGSKGMSSEAGKISLVIVQKILGVDGSAMEKEMDKWSFVEGAEGGEQRQIQFQITKHKLHAIAGLNMGVCVAVDDQLWNKEEFSNVVLFGDDGVARGGMHFEIVRDGSKTFLSLPGINPSLTMLREVSGERLMQAMLEYAKKCAKAIGAVAVLIPTNTIIFSNREELHRVIRDMKLPIKSLTQPHQFSYAPFAYSWQDGYEVAVE</sequence>
<dbReference type="EMBL" id="LCRM01000011">
    <property type="protein sequence ID" value="KKW36856.1"/>
    <property type="molecule type" value="Genomic_DNA"/>
</dbReference>
<proteinExistence type="predicted"/>
<reference evidence="2 3" key="1">
    <citation type="journal article" date="2015" name="Nature">
        <title>rRNA introns, odd ribosomes, and small enigmatic genomes across a large radiation of phyla.</title>
        <authorList>
            <person name="Brown C.T."/>
            <person name="Hug L.A."/>
            <person name="Thomas B.C."/>
            <person name="Sharon I."/>
            <person name="Castelle C.J."/>
            <person name="Singh A."/>
            <person name="Wilkins M.J."/>
            <person name="Williams K.H."/>
            <person name="Banfield J.F."/>
        </authorList>
    </citation>
    <scope>NUCLEOTIDE SEQUENCE [LARGE SCALE GENOMIC DNA]</scope>
</reference>
<feature type="compositionally biased region" description="Basic and acidic residues" evidence="1">
    <location>
        <begin position="14"/>
        <end position="26"/>
    </location>
</feature>
<evidence type="ECO:0000256" key="1">
    <source>
        <dbReference type="SAM" id="MobiDB-lite"/>
    </source>
</evidence>
<feature type="region of interest" description="Disordered" evidence="1">
    <location>
        <begin position="1"/>
        <end position="26"/>
    </location>
</feature>
<evidence type="ECO:0000313" key="3">
    <source>
        <dbReference type="Proteomes" id="UP000034290"/>
    </source>
</evidence>
<name>A0A0G1Y0V7_9BACT</name>
<protein>
    <submittedName>
        <fullName evidence="2">Uncharacterized protein</fullName>
    </submittedName>
</protein>
<gene>
    <name evidence="2" type="ORF">UY81_C0011G0011</name>
</gene>
<accession>A0A0G1Y0V7</accession>
<evidence type="ECO:0000313" key="2">
    <source>
        <dbReference type="EMBL" id="KKW36856.1"/>
    </source>
</evidence>
<dbReference type="AlphaFoldDB" id="A0A0G1Y0V7"/>
<comment type="caution">
    <text evidence="2">The sequence shown here is derived from an EMBL/GenBank/DDBJ whole genome shotgun (WGS) entry which is preliminary data.</text>
</comment>
<dbReference type="Proteomes" id="UP000034290">
    <property type="component" value="Unassembled WGS sequence"/>
</dbReference>